<dbReference type="GO" id="GO:0006950">
    <property type="term" value="P:response to stress"/>
    <property type="evidence" value="ECO:0007669"/>
    <property type="project" value="TreeGrafter"/>
</dbReference>
<feature type="region of interest" description="Disordered" evidence="1">
    <location>
        <begin position="193"/>
        <end position="215"/>
    </location>
</feature>
<dbReference type="GO" id="GO:0003700">
    <property type="term" value="F:DNA-binding transcription factor activity"/>
    <property type="evidence" value="ECO:0007669"/>
    <property type="project" value="InterPro"/>
</dbReference>
<organism evidence="3 4">
    <name type="scientific">Actinacidiphila oryziradicis</name>
    <dbReference type="NCBI Taxonomy" id="2571141"/>
    <lineage>
        <taxon>Bacteria</taxon>
        <taxon>Bacillati</taxon>
        <taxon>Actinomycetota</taxon>
        <taxon>Actinomycetes</taxon>
        <taxon>Kitasatosporales</taxon>
        <taxon>Streptomycetaceae</taxon>
        <taxon>Actinacidiphila</taxon>
    </lineage>
</organism>
<evidence type="ECO:0000313" key="3">
    <source>
        <dbReference type="EMBL" id="TKA09484.1"/>
    </source>
</evidence>
<dbReference type="PROSITE" id="PS50995">
    <property type="entry name" value="HTH_MARR_2"/>
    <property type="match status" value="1"/>
</dbReference>
<reference evidence="3 4" key="1">
    <citation type="submission" date="2019-04" db="EMBL/GenBank/DDBJ databases">
        <title>Streptomyces oryziradicis sp. nov., a novel actinomycete isolated from rhizosphere soil of rice (Oryza sativa L.).</title>
        <authorList>
            <person name="Li C."/>
        </authorList>
    </citation>
    <scope>NUCLEOTIDE SEQUENCE [LARGE SCALE GENOMIC DNA]</scope>
    <source>
        <strain evidence="3 4">NEAU-C40</strain>
    </source>
</reference>
<dbReference type="AlphaFoldDB" id="A0A4U0SID3"/>
<dbReference type="SMART" id="SM00347">
    <property type="entry name" value="HTH_MARR"/>
    <property type="match status" value="1"/>
</dbReference>
<dbReference type="EMBL" id="SUMC01000021">
    <property type="protein sequence ID" value="TKA09484.1"/>
    <property type="molecule type" value="Genomic_DNA"/>
</dbReference>
<protein>
    <submittedName>
        <fullName evidence="3">MarR family transcriptional regulator</fullName>
    </submittedName>
</protein>
<dbReference type="Proteomes" id="UP000305778">
    <property type="component" value="Unassembled WGS sequence"/>
</dbReference>
<dbReference type="OrthoDB" id="3237509at2"/>
<evidence type="ECO:0000259" key="2">
    <source>
        <dbReference type="PROSITE" id="PS50995"/>
    </source>
</evidence>
<feature type="domain" description="HTH marR-type" evidence="2">
    <location>
        <begin position="53"/>
        <end position="192"/>
    </location>
</feature>
<dbReference type="Pfam" id="PF12802">
    <property type="entry name" value="MarR_2"/>
    <property type="match status" value="1"/>
</dbReference>
<proteinExistence type="predicted"/>
<dbReference type="PANTHER" id="PTHR33164">
    <property type="entry name" value="TRANSCRIPTIONAL REGULATOR, MARR FAMILY"/>
    <property type="match status" value="1"/>
</dbReference>
<dbReference type="InterPro" id="IPR039422">
    <property type="entry name" value="MarR/SlyA-like"/>
</dbReference>
<evidence type="ECO:0000256" key="1">
    <source>
        <dbReference type="SAM" id="MobiDB-lite"/>
    </source>
</evidence>
<name>A0A4U0SID3_9ACTN</name>
<evidence type="ECO:0000313" key="4">
    <source>
        <dbReference type="Proteomes" id="UP000305778"/>
    </source>
</evidence>
<dbReference type="InterPro" id="IPR036390">
    <property type="entry name" value="WH_DNA-bd_sf"/>
</dbReference>
<sequence length="215" mass="23626">MAFWFASGRIIHNGGLGLHPPGGTMTRRTSGRDLIDGMVDARQREMPDLDRPGYELARRAVRLGVLLEDALAPVLASRNLTKSDYGVLSALRLVGAPYELRPSDLKTRLLLTSGGVTTVLKRLEKAGLIEREQDTTDGRSSWVRLTNTGIETAGATMQAWSEAESHFFQAVPPELRQAASDTLHEVLLAIGDLEPPTPQTKKRRERSSQKTLMAL</sequence>
<comment type="caution">
    <text evidence="3">The sequence shown here is derived from an EMBL/GenBank/DDBJ whole genome shotgun (WGS) entry which is preliminary data.</text>
</comment>
<dbReference type="InterPro" id="IPR000835">
    <property type="entry name" value="HTH_MarR-typ"/>
</dbReference>
<keyword evidence="4" id="KW-1185">Reference proteome</keyword>
<accession>A0A4U0SID3</accession>
<dbReference type="SUPFAM" id="SSF46785">
    <property type="entry name" value="Winged helix' DNA-binding domain"/>
    <property type="match status" value="1"/>
</dbReference>
<gene>
    <name evidence="3" type="ORF">FCI23_21760</name>
</gene>
<dbReference type="PRINTS" id="PR00598">
    <property type="entry name" value="HTHMARR"/>
</dbReference>
<dbReference type="Gene3D" id="1.10.10.10">
    <property type="entry name" value="Winged helix-like DNA-binding domain superfamily/Winged helix DNA-binding domain"/>
    <property type="match status" value="1"/>
</dbReference>
<dbReference type="InterPro" id="IPR036388">
    <property type="entry name" value="WH-like_DNA-bd_sf"/>
</dbReference>
<dbReference type="PANTHER" id="PTHR33164:SF104">
    <property type="entry name" value="TRANSCRIPTIONAL REGULATORY PROTEIN"/>
    <property type="match status" value="1"/>
</dbReference>